<evidence type="ECO:0000259" key="11">
    <source>
        <dbReference type="PROSITE" id="PS50137"/>
    </source>
</evidence>
<keyword evidence="9 10" id="KW-0694">RNA-binding</keyword>
<dbReference type="GO" id="GO:0006364">
    <property type="term" value="P:rRNA processing"/>
    <property type="evidence" value="ECO:0007669"/>
    <property type="project" value="UniProtKB-UniRule"/>
</dbReference>
<evidence type="ECO:0000256" key="6">
    <source>
        <dbReference type="ARBA" id="ARBA00022722"/>
    </source>
</evidence>
<feature type="domain" description="RNase III" evidence="12">
    <location>
        <begin position="3"/>
        <end position="126"/>
    </location>
</feature>
<dbReference type="AlphaFoldDB" id="A0A520M470"/>
<dbReference type="Pfam" id="PF00035">
    <property type="entry name" value="dsrm"/>
    <property type="match status" value="1"/>
</dbReference>
<evidence type="ECO:0000256" key="8">
    <source>
        <dbReference type="ARBA" id="ARBA00022801"/>
    </source>
</evidence>
<evidence type="ECO:0000256" key="10">
    <source>
        <dbReference type="HAMAP-Rule" id="MF_00104"/>
    </source>
</evidence>
<feature type="active site" evidence="10">
    <location>
        <position position="43"/>
    </location>
</feature>
<comment type="subcellular location">
    <subcellularLocation>
        <location evidence="10">Cytoplasm</location>
    </subcellularLocation>
</comment>
<keyword evidence="5 10" id="KW-0819">tRNA processing</keyword>
<evidence type="ECO:0000313" key="14">
    <source>
        <dbReference type="Proteomes" id="UP000318359"/>
    </source>
</evidence>
<dbReference type="CDD" id="cd00593">
    <property type="entry name" value="RIBOc"/>
    <property type="match status" value="1"/>
</dbReference>
<evidence type="ECO:0000256" key="5">
    <source>
        <dbReference type="ARBA" id="ARBA00022694"/>
    </source>
</evidence>
<dbReference type="PROSITE" id="PS00517">
    <property type="entry name" value="RNASE_3_1"/>
    <property type="match status" value="1"/>
</dbReference>
<dbReference type="GO" id="GO:0010468">
    <property type="term" value="P:regulation of gene expression"/>
    <property type="evidence" value="ECO:0007669"/>
    <property type="project" value="TreeGrafter"/>
</dbReference>
<dbReference type="SUPFAM" id="SSF69065">
    <property type="entry name" value="RNase III domain-like"/>
    <property type="match status" value="1"/>
</dbReference>
<keyword evidence="10" id="KW-0460">Magnesium</keyword>
<dbReference type="GO" id="GO:0008033">
    <property type="term" value="P:tRNA processing"/>
    <property type="evidence" value="ECO:0007669"/>
    <property type="project" value="UniProtKB-KW"/>
</dbReference>
<comment type="function">
    <text evidence="10">Digests double-stranded RNA. Involved in the processing of primary rRNA transcript to yield the immediate precursors to the large and small rRNAs (23S and 16S). Processes some mRNAs, and tRNAs when they are encoded in the rRNA operon. Processes pre-crRNA and tracrRNA of type II CRISPR loci if present in the organism.</text>
</comment>
<dbReference type="GO" id="GO:0005737">
    <property type="term" value="C:cytoplasm"/>
    <property type="evidence" value="ECO:0007669"/>
    <property type="project" value="UniProtKB-SubCell"/>
</dbReference>
<dbReference type="SMART" id="SM00535">
    <property type="entry name" value="RIBOc"/>
    <property type="match status" value="1"/>
</dbReference>
<comment type="subunit">
    <text evidence="10">Homodimer.</text>
</comment>
<evidence type="ECO:0000313" key="13">
    <source>
        <dbReference type="EMBL" id="RZO16005.1"/>
    </source>
</evidence>
<keyword evidence="10" id="KW-0699">rRNA-binding</keyword>
<dbReference type="GO" id="GO:0019843">
    <property type="term" value="F:rRNA binding"/>
    <property type="evidence" value="ECO:0007669"/>
    <property type="project" value="UniProtKB-KW"/>
</dbReference>
<dbReference type="Pfam" id="PF14622">
    <property type="entry name" value="Ribonucleas_3_3"/>
    <property type="match status" value="1"/>
</dbReference>
<keyword evidence="6 10" id="KW-0540">Nuclease</keyword>
<keyword evidence="10" id="KW-0963">Cytoplasm</keyword>
<dbReference type="GO" id="GO:0006397">
    <property type="term" value="P:mRNA processing"/>
    <property type="evidence" value="ECO:0007669"/>
    <property type="project" value="UniProtKB-UniRule"/>
</dbReference>
<dbReference type="PANTHER" id="PTHR11207:SF0">
    <property type="entry name" value="RIBONUCLEASE 3"/>
    <property type="match status" value="1"/>
</dbReference>
<evidence type="ECO:0000256" key="7">
    <source>
        <dbReference type="ARBA" id="ARBA00022759"/>
    </source>
</evidence>
<comment type="cofactor">
    <cofactor evidence="10">
        <name>Mg(2+)</name>
        <dbReference type="ChEBI" id="CHEBI:18420"/>
    </cofactor>
</comment>
<evidence type="ECO:0000256" key="4">
    <source>
        <dbReference type="ARBA" id="ARBA00022664"/>
    </source>
</evidence>
<accession>A0A520M470</accession>
<dbReference type="GO" id="GO:0004525">
    <property type="term" value="F:ribonuclease III activity"/>
    <property type="evidence" value="ECO:0007669"/>
    <property type="project" value="UniProtKB-UniRule"/>
</dbReference>
<dbReference type="InterPro" id="IPR036389">
    <property type="entry name" value="RNase_III_sf"/>
</dbReference>
<dbReference type="InterPro" id="IPR011907">
    <property type="entry name" value="RNase_III"/>
</dbReference>
<comment type="catalytic activity">
    <reaction evidence="1 10">
        <text>Endonucleolytic cleavage to 5'-phosphomonoester.</text>
        <dbReference type="EC" id="3.1.26.3"/>
    </reaction>
</comment>
<evidence type="ECO:0000259" key="12">
    <source>
        <dbReference type="PROSITE" id="PS50142"/>
    </source>
</evidence>
<comment type="similarity">
    <text evidence="2">Belongs to the ribonuclease III family.</text>
</comment>
<reference evidence="13 14" key="1">
    <citation type="submission" date="2019-02" db="EMBL/GenBank/DDBJ databases">
        <title>Prokaryotic population dynamics and viral predation in marine succession experiment using metagenomics: the confinement effect.</title>
        <authorList>
            <person name="Haro-Moreno J.M."/>
            <person name="Rodriguez-Valera F."/>
            <person name="Lopez-Perez M."/>
        </authorList>
    </citation>
    <scope>NUCLEOTIDE SEQUENCE [LARGE SCALE GENOMIC DNA]</scope>
    <source>
        <strain evidence="13">MED-G167</strain>
    </source>
</reference>
<comment type="caution">
    <text evidence="13">The sequence shown here is derived from an EMBL/GenBank/DDBJ whole genome shotgun (WGS) entry which is preliminary data.</text>
</comment>
<dbReference type="EMBL" id="SHBM01000061">
    <property type="protein sequence ID" value="RZO16005.1"/>
    <property type="molecule type" value="Genomic_DNA"/>
</dbReference>
<dbReference type="PANTHER" id="PTHR11207">
    <property type="entry name" value="RIBONUCLEASE III"/>
    <property type="match status" value="1"/>
</dbReference>
<dbReference type="PROSITE" id="PS50137">
    <property type="entry name" value="DS_RBD"/>
    <property type="match status" value="1"/>
</dbReference>
<dbReference type="PROSITE" id="PS50142">
    <property type="entry name" value="RNASE_3_2"/>
    <property type="match status" value="1"/>
</dbReference>
<dbReference type="GO" id="GO:0003725">
    <property type="term" value="F:double-stranded RNA binding"/>
    <property type="evidence" value="ECO:0007669"/>
    <property type="project" value="TreeGrafter"/>
</dbReference>
<feature type="binding site" evidence="10">
    <location>
        <position position="39"/>
    </location>
    <ligand>
        <name>Mg(2+)</name>
        <dbReference type="ChEBI" id="CHEBI:18420"/>
    </ligand>
</feature>
<dbReference type="NCBIfam" id="TIGR02191">
    <property type="entry name" value="RNaseIII"/>
    <property type="match status" value="1"/>
</dbReference>
<organism evidence="13 14">
    <name type="scientific">SAR86 cluster bacterium</name>
    <dbReference type="NCBI Taxonomy" id="2030880"/>
    <lineage>
        <taxon>Bacteria</taxon>
        <taxon>Pseudomonadati</taxon>
        <taxon>Pseudomonadota</taxon>
        <taxon>Gammaproteobacteria</taxon>
        <taxon>SAR86 cluster</taxon>
    </lineage>
</organism>
<dbReference type="HAMAP" id="MF_00104">
    <property type="entry name" value="RNase_III"/>
    <property type="match status" value="1"/>
</dbReference>
<dbReference type="SMART" id="SM00358">
    <property type="entry name" value="DSRM"/>
    <property type="match status" value="1"/>
</dbReference>
<keyword evidence="7 10" id="KW-0255">Endonuclease</keyword>
<keyword evidence="4 10" id="KW-0507">mRNA processing</keyword>
<comment type="caution">
    <text evidence="10">Lacks conserved residue(s) required for the propagation of feature annotation.</text>
</comment>
<dbReference type="Proteomes" id="UP000318359">
    <property type="component" value="Unassembled WGS sequence"/>
</dbReference>
<gene>
    <name evidence="10 13" type="primary">rnc</name>
    <name evidence="13" type="ORF">EVB00_03510</name>
</gene>
<keyword evidence="3 10" id="KW-0698">rRNA processing</keyword>
<keyword evidence="8 10" id="KW-0378">Hydrolase</keyword>
<name>A0A520M470_9GAMM</name>
<keyword evidence="10" id="KW-0479">Metal-binding</keyword>
<dbReference type="GO" id="GO:0046872">
    <property type="term" value="F:metal ion binding"/>
    <property type="evidence" value="ECO:0007669"/>
    <property type="project" value="UniProtKB-KW"/>
</dbReference>
<proteinExistence type="inferred from homology"/>
<dbReference type="Gene3D" id="3.30.160.20">
    <property type="match status" value="1"/>
</dbReference>
<dbReference type="EC" id="3.1.26.3" evidence="10"/>
<dbReference type="InterPro" id="IPR000999">
    <property type="entry name" value="RNase_III_dom"/>
</dbReference>
<evidence type="ECO:0000256" key="3">
    <source>
        <dbReference type="ARBA" id="ARBA00022552"/>
    </source>
</evidence>
<dbReference type="FunFam" id="1.10.1520.10:FF:000001">
    <property type="entry name" value="Ribonuclease 3"/>
    <property type="match status" value="1"/>
</dbReference>
<dbReference type="SUPFAM" id="SSF54768">
    <property type="entry name" value="dsRNA-binding domain-like"/>
    <property type="match status" value="1"/>
</dbReference>
<feature type="domain" description="DRBM" evidence="11">
    <location>
        <begin position="153"/>
        <end position="217"/>
    </location>
</feature>
<evidence type="ECO:0000256" key="9">
    <source>
        <dbReference type="ARBA" id="ARBA00022884"/>
    </source>
</evidence>
<protein>
    <recommendedName>
        <fullName evidence="10">Ribonuclease 3</fullName>
        <ecNumber evidence="10">3.1.26.3</ecNumber>
    </recommendedName>
    <alternativeName>
        <fullName evidence="10">Ribonuclease III</fullName>
        <shortName evidence="10">RNase III</shortName>
    </alternativeName>
</protein>
<dbReference type="InterPro" id="IPR014720">
    <property type="entry name" value="dsRBD_dom"/>
</dbReference>
<evidence type="ECO:0000256" key="1">
    <source>
        <dbReference type="ARBA" id="ARBA00000109"/>
    </source>
</evidence>
<feature type="active site" evidence="10">
    <location>
        <position position="115"/>
    </location>
</feature>
<evidence type="ECO:0000256" key="2">
    <source>
        <dbReference type="ARBA" id="ARBA00010183"/>
    </source>
</evidence>
<feature type="binding site" evidence="10">
    <location>
        <position position="115"/>
    </location>
    <ligand>
        <name>Mg(2+)</name>
        <dbReference type="ChEBI" id="CHEBI:18420"/>
    </ligand>
</feature>
<dbReference type="CDD" id="cd10845">
    <property type="entry name" value="DSRM_RNAse_III_family"/>
    <property type="match status" value="1"/>
</dbReference>
<sequence length="218" mass="24370">MSLKELETLIDYSFNNNDLINKALIHKSFDANNNNERLEYLGDSILNSVISEHLYLNFLDYQEGLLTRARAKLVQGSHLTLKASEIGLDKMLQLSKGMKKLPDERKSSILEGAFEALIGAIFIDGGWVNVKKAVLKIYQDDLNNLSVTDNFKDPKSTLQEFMQAQGLKPPSYNTIELKNKTFESSVNLKGIRYVGVGNSKKVAEANLAEEVLKSGDII</sequence>
<dbReference type="Gene3D" id="1.10.1520.10">
    <property type="entry name" value="Ribonuclease III domain"/>
    <property type="match status" value="1"/>
</dbReference>